<dbReference type="Proteomes" id="UP000276133">
    <property type="component" value="Unassembled WGS sequence"/>
</dbReference>
<keyword evidence="2" id="KW-1185">Reference proteome</keyword>
<name>A0A3M7Q4R9_BRAPC</name>
<dbReference type="AlphaFoldDB" id="A0A3M7Q4R9"/>
<evidence type="ECO:0000313" key="1">
    <source>
        <dbReference type="EMBL" id="RNA06456.1"/>
    </source>
</evidence>
<dbReference type="EMBL" id="REGN01007389">
    <property type="protein sequence ID" value="RNA06456.1"/>
    <property type="molecule type" value="Genomic_DNA"/>
</dbReference>
<evidence type="ECO:0000313" key="2">
    <source>
        <dbReference type="Proteomes" id="UP000276133"/>
    </source>
</evidence>
<reference evidence="1 2" key="1">
    <citation type="journal article" date="2018" name="Sci. Rep.">
        <title>Genomic signatures of local adaptation to the degree of environmental predictability in rotifers.</title>
        <authorList>
            <person name="Franch-Gras L."/>
            <person name="Hahn C."/>
            <person name="Garcia-Roger E.M."/>
            <person name="Carmona M.J."/>
            <person name="Serra M."/>
            <person name="Gomez A."/>
        </authorList>
    </citation>
    <scope>NUCLEOTIDE SEQUENCE [LARGE SCALE GENOMIC DNA]</scope>
    <source>
        <strain evidence="1">HYR1</strain>
    </source>
</reference>
<proteinExistence type="predicted"/>
<comment type="caution">
    <text evidence="1">The sequence shown here is derived from an EMBL/GenBank/DDBJ whole genome shotgun (WGS) entry which is preliminary data.</text>
</comment>
<sequence length="67" mass="7764">MICTSEVEEEFVPKRARIESMSQEISDKEIKLCDQCGAQIKKHVTGLVRINQTRDTIKHFINFIIIT</sequence>
<accession>A0A3M7Q4R9</accession>
<gene>
    <name evidence="1" type="ORF">BpHYR1_000387</name>
</gene>
<protein>
    <submittedName>
        <fullName evidence="1">Uncharacterized protein</fullName>
    </submittedName>
</protein>
<organism evidence="1 2">
    <name type="scientific">Brachionus plicatilis</name>
    <name type="common">Marine rotifer</name>
    <name type="synonym">Brachionus muelleri</name>
    <dbReference type="NCBI Taxonomy" id="10195"/>
    <lineage>
        <taxon>Eukaryota</taxon>
        <taxon>Metazoa</taxon>
        <taxon>Spiralia</taxon>
        <taxon>Gnathifera</taxon>
        <taxon>Rotifera</taxon>
        <taxon>Eurotatoria</taxon>
        <taxon>Monogononta</taxon>
        <taxon>Pseudotrocha</taxon>
        <taxon>Ploima</taxon>
        <taxon>Brachionidae</taxon>
        <taxon>Brachionus</taxon>
    </lineage>
</organism>